<evidence type="ECO:0000313" key="9">
    <source>
        <dbReference type="Proteomes" id="UP000315496"/>
    </source>
</evidence>
<evidence type="ECO:0000259" key="6">
    <source>
        <dbReference type="Pfam" id="PF01743"/>
    </source>
</evidence>
<accession>A0A4Z1SWJ4</accession>
<comment type="similarity">
    <text evidence="1 5">Belongs to the tRNA nucleotidyltransferase/poly(A) polymerase family.</text>
</comment>
<dbReference type="CDD" id="cd05398">
    <property type="entry name" value="NT_ClassII-CCAase"/>
    <property type="match status" value="1"/>
</dbReference>
<dbReference type="GO" id="GO:0052927">
    <property type="term" value="F:CC tRNA cytidylyltransferase activity"/>
    <property type="evidence" value="ECO:0007669"/>
    <property type="project" value="TreeGrafter"/>
</dbReference>
<organism evidence="8 9">
    <name type="scientific">Giardia muris</name>
    <dbReference type="NCBI Taxonomy" id="5742"/>
    <lineage>
        <taxon>Eukaryota</taxon>
        <taxon>Metamonada</taxon>
        <taxon>Diplomonadida</taxon>
        <taxon>Hexamitidae</taxon>
        <taxon>Giardiinae</taxon>
        <taxon>Giardia</taxon>
    </lineage>
</organism>
<keyword evidence="3" id="KW-0547">Nucleotide-binding</keyword>
<dbReference type="SUPFAM" id="SSF81891">
    <property type="entry name" value="Poly A polymerase C-terminal region-like"/>
    <property type="match status" value="1"/>
</dbReference>
<keyword evidence="4 5" id="KW-0694">RNA-binding</keyword>
<dbReference type="InterPro" id="IPR002646">
    <property type="entry name" value="PolA_pol_head_dom"/>
</dbReference>
<name>A0A4Z1SWJ4_GIAMU</name>
<dbReference type="InterPro" id="IPR032828">
    <property type="entry name" value="PolyA_RNA-bd"/>
</dbReference>
<dbReference type="Proteomes" id="UP000315496">
    <property type="component" value="Chromosome 3"/>
</dbReference>
<dbReference type="GO" id="GO:0003723">
    <property type="term" value="F:RNA binding"/>
    <property type="evidence" value="ECO:0007669"/>
    <property type="project" value="UniProtKB-KW"/>
</dbReference>
<reference evidence="8 9" key="1">
    <citation type="submission" date="2019-05" db="EMBL/GenBank/DDBJ databases">
        <title>The compact genome of Giardia muris reveals important steps in the evolution of intestinal protozoan parasites.</title>
        <authorList>
            <person name="Xu F."/>
            <person name="Jimenez-Gonzalez A."/>
            <person name="Einarsson E."/>
            <person name="Astvaldsson A."/>
            <person name="Peirasmaki D."/>
            <person name="Eckmann L."/>
            <person name="Andersson J.O."/>
            <person name="Svard S.G."/>
            <person name="Jerlstrom-Hultqvist J."/>
        </authorList>
    </citation>
    <scope>NUCLEOTIDE SEQUENCE [LARGE SCALE GENOMIC DNA]</scope>
    <source>
        <strain evidence="8 9">Roberts-Thomson</strain>
    </source>
</reference>
<protein>
    <submittedName>
        <fullName evidence="8">Poly(A) polymerase</fullName>
    </submittedName>
</protein>
<proteinExistence type="inferred from homology"/>
<feature type="domain" description="Poly A polymerase head" evidence="6">
    <location>
        <begin position="42"/>
        <end position="180"/>
    </location>
</feature>
<dbReference type="Pfam" id="PF01743">
    <property type="entry name" value="PolyA_pol"/>
    <property type="match status" value="1"/>
</dbReference>
<dbReference type="GO" id="GO:0052929">
    <property type="term" value="F:ATP:3'-cytidine-cytidine-tRNA adenylyltransferase activity"/>
    <property type="evidence" value="ECO:0007669"/>
    <property type="project" value="TreeGrafter"/>
</dbReference>
<evidence type="ECO:0000313" key="8">
    <source>
        <dbReference type="EMBL" id="TNJ27898.1"/>
    </source>
</evidence>
<dbReference type="PANTHER" id="PTHR13734">
    <property type="entry name" value="TRNA-NUCLEOTIDYLTRANSFERASE"/>
    <property type="match status" value="1"/>
</dbReference>
<gene>
    <name evidence="8" type="ORF">GMRT_15289</name>
</gene>
<dbReference type="Pfam" id="PF12627">
    <property type="entry name" value="PolyA_pol_RNAbd"/>
    <property type="match status" value="1"/>
</dbReference>
<dbReference type="AlphaFoldDB" id="A0A4Z1SWJ4"/>
<evidence type="ECO:0000256" key="3">
    <source>
        <dbReference type="ARBA" id="ARBA00022741"/>
    </source>
</evidence>
<feature type="domain" description="tRNA nucleotidyltransferase/poly(A) polymerase RNA and SrmB- binding" evidence="7">
    <location>
        <begin position="207"/>
        <end position="265"/>
    </location>
</feature>
<evidence type="ECO:0000256" key="5">
    <source>
        <dbReference type="RuleBase" id="RU003953"/>
    </source>
</evidence>
<keyword evidence="2 5" id="KW-0808">Transferase</keyword>
<comment type="caution">
    <text evidence="8">The sequence shown here is derived from an EMBL/GenBank/DDBJ whole genome shotgun (WGS) entry which is preliminary data.</text>
</comment>
<dbReference type="GO" id="GO:0005739">
    <property type="term" value="C:mitochondrion"/>
    <property type="evidence" value="ECO:0007669"/>
    <property type="project" value="UniProtKB-ARBA"/>
</dbReference>
<dbReference type="PANTHER" id="PTHR13734:SF5">
    <property type="entry name" value="CCA TRNA NUCLEOTIDYLTRANSFERASE, MITOCHONDRIAL"/>
    <property type="match status" value="1"/>
</dbReference>
<dbReference type="GO" id="GO:0000166">
    <property type="term" value="F:nucleotide binding"/>
    <property type="evidence" value="ECO:0007669"/>
    <property type="project" value="UniProtKB-KW"/>
</dbReference>
<dbReference type="Gene3D" id="1.10.3090.10">
    <property type="entry name" value="cca-adding enzyme, domain 2"/>
    <property type="match status" value="1"/>
</dbReference>
<evidence type="ECO:0000256" key="4">
    <source>
        <dbReference type="ARBA" id="ARBA00022884"/>
    </source>
</evidence>
<dbReference type="FunFam" id="3.30.460.10:FF:000019">
    <property type="entry name" value="tRNA nucleotidyltransferase cca2"/>
    <property type="match status" value="1"/>
</dbReference>
<dbReference type="OrthoDB" id="445712at2759"/>
<dbReference type="VEuPathDB" id="GiardiaDB:GMRT_15289"/>
<dbReference type="GO" id="GO:0001680">
    <property type="term" value="P:tRNA 3'-terminal CCA addition"/>
    <property type="evidence" value="ECO:0007669"/>
    <property type="project" value="UniProtKB-ARBA"/>
</dbReference>
<evidence type="ECO:0000256" key="2">
    <source>
        <dbReference type="ARBA" id="ARBA00022679"/>
    </source>
</evidence>
<sequence>MSKLLASTTTGSGCPLELLPHEARLFQLVKDVVIRYTPSTILRVAGGWIRDKLLGKTSHDIDIAIDNLTGEQFGLHVLALLRERGEEIHTLSVIQANPTKSKHLESVHLVIYDIEVDFVNLRKEVYEADSRIPQMEFGTPLDDALRRDFTINSLFYNITTGEIEDFTGHGLEDLTNGIIRTPLPATDTFFDDPLRILRCVRFAKRLGYTIDKDIYEATKSSAVTSRLSIVSRQRYAKELQEILGGDNVLDGLRLLNELNVFNEVFVRLLLYSGGYDTLDDLDAQKTLYGKVAATLRTSVDTLKKNQEFLPDNQACFFLLAHYSISSALEDMVGSSVTLKTAILEDQQTSKKEKITMPTTTYVTKICSATGNSVAAEVEAMRTYQRWTESSLALDKHYGNGLLLCELHATKGLTAAVAALAASKTFNRLLHTELKCGDDLSQFLSGRYNVQVQRVAEQLDIKDKTRYTQIKRAALTVYFTHHPAPAHATAPFDDEFWVAHLEEIRRVLQLLLA</sequence>
<evidence type="ECO:0000259" key="7">
    <source>
        <dbReference type="Pfam" id="PF12627"/>
    </source>
</evidence>
<dbReference type="InterPro" id="IPR043519">
    <property type="entry name" value="NT_sf"/>
</dbReference>
<keyword evidence="9" id="KW-1185">Reference proteome</keyword>
<evidence type="ECO:0000256" key="1">
    <source>
        <dbReference type="ARBA" id="ARBA00007265"/>
    </source>
</evidence>
<dbReference type="Gene3D" id="3.30.460.10">
    <property type="entry name" value="Beta Polymerase, domain 2"/>
    <property type="match status" value="1"/>
</dbReference>
<dbReference type="EMBL" id="VDLU01000003">
    <property type="protein sequence ID" value="TNJ27898.1"/>
    <property type="molecule type" value="Genomic_DNA"/>
</dbReference>
<dbReference type="SUPFAM" id="SSF81301">
    <property type="entry name" value="Nucleotidyltransferase"/>
    <property type="match status" value="1"/>
</dbReference>